<accession>A0A3N2DNA7</accession>
<sequence>MQSFASIYQQAADHHGGKAALDQWIASMGYPVRTTEQLAALEDRYMLAELCRRVFRTGIRHAVVDAKWPAFEQAFFNFSPMRCAMMSDEELEGQMQNEKIIRHLAKIVTVRENANMVVWLAREHGSFARFIADWPAEDIISLWDYLKKHGKRMGGNSGARFLRMVGKDSFVLTDDVVVGLRRAGVIDKHANSKRDRAKVQEAFNSWAQESGLGLAQMSRILACSIG</sequence>
<dbReference type="PANTHER" id="PTHR30037:SF3">
    <property type="entry name" value="BLR0857 PROTEIN"/>
    <property type="match status" value="1"/>
</dbReference>
<reference evidence="1 2" key="1">
    <citation type="submission" date="2018-11" db="EMBL/GenBank/DDBJ databases">
        <title>Genomic Encyclopedia of Type Strains, Phase IV (KMG-IV): sequencing the most valuable type-strain genomes for metagenomic binning, comparative biology and taxonomic classification.</title>
        <authorList>
            <person name="Goeker M."/>
        </authorList>
    </citation>
    <scope>NUCLEOTIDE SEQUENCE [LARGE SCALE GENOMIC DNA]</scope>
    <source>
        <strain evidence="1 2">DSM 100316</strain>
    </source>
</reference>
<protein>
    <submittedName>
        <fullName evidence="1">DNA-3-methyladenine glycosylase I</fullName>
    </submittedName>
</protein>
<evidence type="ECO:0000313" key="1">
    <source>
        <dbReference type="EMBL" id="ROS01250.1"/>
    </source>
</evidence>
<dbReference type="Pfam" id="PF03352">
    <property type="entry name" value="Adenine_glyco"/>
    <property type="match status" value="1"/>
</dbReference>
<dbReference type="PANTHER" id="PTHR30037">
    <property type="entry name" value="DNA-3-METHYLADENINE GLYCOSYLASE 1"/>
    <property type="match status" value="1"/>
</dbReference>
<dbReference type="GO" id="GO:0006284">
    <property type="term" value="P:base-excision repair"/>
    <property type="evidence" value="ECO:0007669"/>
    <property type="project" value="InterPro"/>
</dbReference>
<dbReference type="Proteomes" id="UP000275394">
    <property type="component" value="Unassembled WGS sequence"/>
</dbReference>
<evidence type="ECO:0000313" key="2">
    <source>
        <dbReference type="Proteomes" id="UP000275394"/>
    </source>
</evidence>
<name>A0A3N2DNA7_9GAMM</name>
<dbReference type="OrthoDB" id="9795156at2"/>
<dbReference type="Gene3D" id="1.10.340.30">
    <property type="entry name" value="Hypothetical protein, domain 2"/>
    <property type="match status" value="1"/>
</dbReference>
<dbReference type="RefSeq" id="WP_123712851.1">
    <property type="nucleotide sequence ID" value="NZ_RKHR01000004.1"/>
</dbReference>
<dbReference type="GO" id="GO:0008725">
    <property type="term" value="F:DNA-3-methyladenine glycosylase activity"/>
    <property type="evidence" value="ECO:0007669"/>
    <property type="project" value="InterPro"/>
</dbReference>
<dbReference type="InterPro" id="IPR052891">
    <property type="entry name" value="DNA-3mA_glycosylase"/>
</dbReference>
<organism evidence="1 2">
    <name type="scientific">Sinobacterium caligoides</name>
    <dbReference type="NCBI Taxonomy" id="933926"/>
    <lineage>
        <taxon>Bacteria</taxon>
        <taxon>Pseudomonadati</taxon>
        <taxon>Pseudomonadota</taxon>
        <taxon>Gammaproteobacteria</taxon>
        <taxon>Cellvibrionales</taxon>
        <taxon>Spongiibacteraceae</taxon>
        <taxon>Sinobacterium</taxon>
    </lineage>
</organism>
<dbReference type="EMBL" id="RKHR01000004">
    <property type="protein sequence ID" value="ROS01250.1"/>
    <property type="molecule type" value="Genomic_DNA"/>
</dbReference>
<dbReference type="InterPro" id="IPR005019">
    <property type="entry name" value="Adenine_glyco"/>
</dbReference>
<proteinExistence type="predicted"/>
<dbReference type="AlphaFoldDB" id="A0A3N2DNA7"/>
<dbReference type="SUPFAM" id="SSF48150">
    <property type="entry name" value="DNA-glycosylase"/>
    <property type="match status" value="1"/>
</dbReference>
<keyword evidence="2" id="KW-1185">Reference proteome</keyword>
<dbReference type="InterPro" id="IPR011257">
    <property type="entry name" value="DNA_glycosylase"/>
</dbReference>
<comment type="caution">
    <text evidence="1">The sequence shown here is derived from an EMBL/GenBank/DDBJ whole genome shotgun (WGS) entry which is preliminary data.</text>
</comment>
<gene>
    <name evidence="1" type="ORF">EDC56_1679</name>
</gene>